<evidence type="ECO:0000256" key="7">
    <source>
        <dbReference type="ARBA" id="ARBA00022691"/>
    </source>
</evidence>
<sequence length="480" mass="55159">MPTQTIYKAQATNREDSYYKQDVLDIDFDVLAKHSKPGPRYTSYPTANEFSKDFTSIDLQRCLKDSDVYHRDKALSLYVHLPFCKSACYFCGCNVIYTSKEEKKDRYIRYLQKELSLLKDSLDTTRSVVQLHFGGGTPTFFSAVQLQQIFIMIKEVFPNFSVDCEVSCEVDPRYFHDEQMAVLRENGCNRISFGVQDFNLEVQKAINRIQPIKLVENTVAIARKYGISSINFDLIYGLPFQNVQSFLATLRDVVSLQPDRLAIFNYAHVPWVKKTMRKIDETTLPHPSHKLLMLKNIISFLQHHGYCMIGMDHFAKANDLLYLAQQKGELRRNFQGYTTKGFSQTIGIGVTAIGEGVNYYTQNYKNMQEYEKALDSDKLPVACGIILQAEDIVRKEVIMNLMNTAQLDFTALNKTFGIDFQLYFEKELQQLQSFQDLGFLVIDSKGLKVNATGNMLIRNIAMVFDTYLAKNIARQFSKTI</sequence>
<feature type="binding site" evidence="16">
    <location>
        <position position="196"/>
    </location>
    <ligand>
        <name>S-adenosyl-L-methionine</name>
        <dbReference type="ChEBI" id="CHEBI:59789"/>
        <label>2</label>
    </ligand>
</feature>
<dbReference type="InterPro" id="IPR058240">
    <property type="entry name" value="rSAM_sf"/>
</dbReference>
<evidence type="ECO:0000256" key="9">
    <source>
        <dbReference type="ARBA" id="ARBA00023002"/>
    </source>
</evidence>
<dbReference type="InterPro" id="IPR006638">
    <property type="entry name" value="Elp3/MiaA/NifB-like_rSAM"/>
</dbReference>
<keyword evidence="10 15" id="KW-0408">Iron</keyword>
<dbReference type="InterPro" id="IPR004558">
    <property type="entry name" value="Coprogen_oxidase_HemN"/>
</dbReference>
<protein>
    <recommendedName>
        <fullName evidence="15">Coproporphyrinogen-III oxidase</fullName>
        <ecNumber evidence="15">1.3.98.3</ecNumber>
    </recommendedName>
</protein>
<feature type="binding site" evidence="17">
    <location>
        <position position="88"/>
    </location>
    <ligand>
        <name>[4Fe-4S] cluster</name>
        <dbReference type="ChEBI" id="CHEBI:49883"/>
        <note>4Fe-4S-S-AdoMet</note>
    </ligand>
</feature>
<dbReference type="GO" id="GO:0005737">
    <property type="term" value="C:cytoplasm"/>
    <property type="evidence" value="ECO:0007669"/>
    <property type="project" value="UniProtKB-SubCell"/>
</dbReference>
<evidence type="ECO:0000313" key="20">
    <source>
        <dbReference type="Proteomes" id="UP000256424"/>
    </source>
</evidence>
<evidence type="ECO:0000256" key="13">
    <source>
        <dbReference type="ARBA" id="ARBA00024295"/>
    </source>
</evidence>
<dbReference type="InterPro" id="IPR010723">
    <property type="entry name" value="HemN_C"/>
</dbReference>
<evidence type="ECO:0000256" key="17">
    <source>
        <dbReference type="PIRSR" id="PIRSR000167-2"/>
    </source>
</evidence>
<keyword evidence="5 15" id="KW-0004">4Fe-4S</keyword>
<reference evidence="19 20" key="1">
    <citation type="submission" date="2018-04" db="EMBL/GenBank/DDBJ databases">
        <title>Novel Campyloabacter and Helicobacter Species and Strains.</title>
        <authorList>
            <person name="Mannion A.J."/>
            <person name="Shen Z."/>
            <person name="Fox J.G."/>
        </authorList>
    </citation>
    <scope>NUCLEOTIDE SEQUENCE [LARGE SCALE GENOMIC DNA]</scope>
    <source>
        <strain evidence="19 20">MIT 97-5075</strain>
    </source>
</reference>
<evidence type="ECO:0000259" key="18">
    <source>
        <dbReference type="PROSITE" id="PS51918"/>
    </source>
</evidence>
<dbReference type="Proteomes" id="UP000256424">
    <property type="component" value="Unassembled WGS sequence"/>
</dbReference>
<dbReference type="InterPro" id="IPR034505">
    <property type="entry name" value="Coproporphyrinogen-III_oxidase"/>
</dbReference>
<name>A0A3D8J2A3_9HELI</name>
<evidence type="ECO:0000256" key="5">
    <source>
        <dbReference type="ARBA" id="ARBA00022485"/>
    </source>
</evidence>
<feature type="binding site" evidence="16">
    <location>
        <position position="353"/>
    </location>
    <ligand>
        <name>S-adenosyl-L-methionine</name>
        <dbReference type="ChEBI" id="CHEBI:59789"/>
        <label>1</label>
    </ligand>
</feature>
<dbReference type="GO" id="GO:0004109">
    <property type="term" value="F:coproporphyrinogen oxidase activity"/>
    <property type="evidence" value="ECO:0007669"/>
    <property type="project" value="InterPro"/>
</dbReference>
<evidence type="ECO:0000256" key="4">
    <source>
        <dbReference type="ARBA" id="ARBA00011245"/>
    </source>
</evidence>
<feature type="binding site" evidence="16">
    <location>
        <begin position="90"/>
        <end position="92"/>
    </location>
    <ligand>
        <name>S-adenosyl-L-methionine</name>
        <dbReference type="ChEBI" id="CHEBI:59789"/>
        <label>2</label>
    </ligand>
</feature>
<keyword evidence="7 15" id="KW-0949">S-adenosyl-L-methionine</keyword>
<dbReference type="PIRSF" id="PIRSF000167">
    <property type="entry name" value="HemN"/>
    <property type="match status" value="1"/>
</dbReference>
<comment type="cofactor">
    <cofactor evidence="15 17">
        <name>[4Fe-4S] cluster</name>
        <dbReference type="ChEBI" id="CHEBI:49883"/>
    </cofactor>
    <text evidence="15 17">Binds 1 [4Fe-4S] cluster. The cluster is coordinated with 3 cysteines and an exchangeable S-adenosyl-L-methionine.</text>
</comment>
<dbReference type="GO" id="GO:0046872">
    <property type="term" value="F:metal ion binding"/>
    <property type="evidence" value="ECO:0007669"/>
    <property type="project" value="UniProtKB-KW"/>
</dbReference>
<dbReference type="FunFam" id="1.10.10.920:FF:000001">
    <property type="entry name" value="Coproporphyrinogen-III oxidase"/>
    <property type="match status" value="1"/>
</dbReference>
<feature type="binding site" evidence="16">
    <location>
        <position position="78"/>
    </location>
    <ligand>
        <name>S-adenosyl-L-methionine</name>
        <dbReference type="ChEBI" id="CHEBI:59789"/>
        <label>1</label>
    </ligand>
</feature>
<dbReference type="FunFam" id="3.80.30.20:FF:000012">
    <property type="entry name" value="Coproporphyrinogen-III oxidase"/>
    <property type="match status" value="1"/>
</dbReference>
<keyword evidence="9 15" id="KW-0560">Oxidoreductase</keyword>
<comment type="pathway">
    <text evidence="2 15">Porphyrin-containing compound metabolism; protoporphyrin-IX biosynthesis; protoporphyrinogen-IX from coproporphyrinogen-III (AdoMet route): step 1/1.</text>
</comment>
<gene>
    <name evidence="19" type="primary">hemN</name>
    <name evidence="19" type="ORF">CQA66_05925</name>
</gene>
<dbReference type="PROSITE" id="PS51918">
    <property type="entry name" value="RADICAL_SAM"/>
    <property type="match status" value="1"/>
</dbReference>
<dbReference type="OrthoDB" id="9808022at2"/>
<dbReference type="PANTHER" id="PTHR13932">
    <property type="entry name" value="COPROPORPHYRINIGEN III OXIDASE"/>
    <property type="match status" value="1"/>
</dbReference>
<proteinExistence type="inferred from homology"/>
<dbReference type="UniPathway" id="UPA00251">
    <property type="reaction ID" value="UER00323"/>
</dbReference>
<dbReference type="Gene3D" id="1.10.10.920">
    <property type="match status" value="1"/>
</dbReference>
<dbReference type="InterPro" id="IPR007197">
    <property type="entry name" value="rSAM"/>
</dbReference>
<keyword evidence="12 15" id="KW-0627">Porphyrin biosynthesis</keyword>
<feature type="domain" description="Radical SAM core" evidence="18">
    <location>
        <begin position="69"/>
        <end position="301"/>
    </location>
</feature>
<dbReference type="SFLD" id="SFLDS00029">
    <property type="entry name" value="Radical_SAM"/>
    <property type="match status" value="1"/>
</dbReference>
<keyword evidence="8 15" id="KW-0479">Metal-binding</keyword>
<evidence type="ECO:0000256" key="15">
    <source>
        <dbReference type="PIRNR" id="PIRNR000167"/>
    </source>
</evidence>
<evidence type="ECO:0000256" key="8">
    <source>
        <dbReference type="ARBA" id="ARBA00022723"/>
    </source>
</evidence>
<comment type="catalytic activity">
    <reaction evidence="14 15">
        <text>coproporphyrinogen III + 2 S-adenosyl-L-methionine = protoporphyrinogen IX + 2 5'-deoxyadenosine + 2 L-methionine + 2 CO2</text>
        <dbReference type="Rhea" id="RHEA:15425"/>
        <dbReference type="ChEBI" id="CHEBI:16526"/>
        <dbReference type="ChEBI" id="CHEBI:17319"/>
        <dbReference type="ChEBI" id="CHEBI:57307"/>
        <dbReference type="ChEBI" id="CHEBI:57309"/>
        <dbReference type="ChEBI" id="CHEBI:57844"/>
        <dbReference type="ChEBI" id="CHEBI:59789"/>
        <dbReference type="EC" id="1.3.98.3"/>
    </reaction>
</comment>
<feature type="binding site" evidence="16">
    <location>
        <position position="267"/>
    </location>
    <ligand>
        <name>S-adenosyl-L-methionine</name>
        <dbReference type="ChEBI" id="CHEBI:59789"/>
        <label>2</label>
    </ligand>
</feature>
<evidence type="ECO:0000256" key="1">
    <source>
        <dbReference type="ARBA" id="ARBA00004496"/>
    </source>
</evidence>
<dbReference type="SFLD" id="SFLDG01065">
    <property type="entry name" value="anaerobic_coproporphyrinogen-I"/>
    <property type="match status" value="1"/>
</dbReference>
<keyword evidence="20" id="KW-1185">Reference proteome</keyword>
<evidence type="ECO:0000313" key="19">
    <source>
        <dbReference type="EMBL" id="RDU71638.1"/>
    </source>
</evidence>
<dbReference type="NCBIfam" id="TIGR00538">
    <property type="entry name" value="hemN"/>
    <property type="match status" value="1"/>
</dbReference>
<comment type="function">
    <text evidence="13">Involved in the heme biosynthesis. Catalyzes the anaerobic oxidative decarboxylation of propionate groups of rings A and B of coproporphyrinogen III to yield the vinyl groups in protoporphyrinogen IX.</text>
</comment>
<evidence type="ECO:0000256" key="3">
    <source>
        <dbReference type="ARBA" id="ARBA00005493"/>
    </source>
</evidence>
<feature type="binding site" evidence="16">
    <location>
        <begin position="136"/>
        <end position="137"/>
    </location>
    <ligand>
        <name>S-adenosyl-L-methionine</name>
        <dbReference type="ChEBI" id="CHEBI:59789"/>
        <label>2</label>
    </ligand>
</feature>
<dbReference type="InterPro" id="IPR023404">
    <property type="entry name" value="rSAM_horseshoe"/>
</dbReference>
<accession>A0A3D8J2A3</accession>
<evidence type="ECO:0000256" key="6">
    <source>
        <dbReference type="ARBA" id="ARBA00022490"/>
    </source>
</evidence>
<dbReference type="SUPFAM" id="SSF102114">
    <property type="entry name" value="Radical SAM enzymes"/>
    <property type="match status" value="1"/>
</dbReference>
<dbReference type="GO" id="GO:0051539">
    <property type="term" value="F:4 iron, 4 sulfur cluster binding"/>
    <property type="evidence" value="ECO:0007669"/>
    <property type="project" value="UniProtKB-KW"/>
</dbReference>
<evidence type="ECO:0000256" key="14">
    <source>
        <dbReference type="ARBA" id="ARBA00048321"/>
    </source>
</evidence>
<feature type="binding site" evidence="16">
    <location>
        <position position="135"/>
    </location>
    <ligand>
        <name>S-adenosyl-L-methionine</name>
        <dbReference type="ChEBI" id="CHEBI:59789"/>
        <label>1</label>
    </ligand>
</feature>
<evidence type="ECO:0000256" key="11">
    <source>
        <dbReference type="ARBA" id="ARBA00023014"/>
    </source>
</evidence>
<feature type="binding site" evidence="16">
    <location>
        <position position="169"/>
    </location>
    <ligand>
        <name>S-adenosyl-L-methionine</name>
        <dbReference type="ChEBI" id="CHEBI:59789"/>
        <label>1</label>
    </ligand>
</feature>
<feature type="binding site" evidence="16">
    <location>
        <position position="208"/>
    </location>
    <ligand>
        <name>S-adenosyl-L-methionine</name>
        <dbReference type="ChEBI" id="CHEBI:59789"/>
        <label>2</label>
    </ligand>
</feature>
<dbReference type="SFLD" id="SFLDG01082">
    <property type="entry name" value="B12-binding_domain_containing"/>
    <property type="match status" value="1"/>
</dbReference>
<feature type="binding site" evidence="16">
    <location>
        <position position="233"/>
    </location>
    <ligand>
        <name>S-adenosyl-L-methionine</name>
        <dbReference type="ChEBI" id="CHEBI:59789"/>
        <label>2</label>
    </ligand>
</feature>
<dbReference type="SFLD" id="SFLDF00277">
    <property type="entry name" value="oxygen-independent_coproporphy"/>
    <property type="match status" value="1"/>
</dbReference>
<dbReference type="Pfam" id="PF04055">
    <property type="entry name" value="Radical_SAM"/>
    <property type="match status" value="1"/>
</dbReference>
<keyword evidence="11 15" id="KW-0411">Iron-sulfur</keyword>
<dbReference type="Pfam" id="PF06969">
    <property type="entry name" value="HemN_C"/>
    <property type="match status" value="1"/>
</dbReference>
<evidence type="ECO:0000256" key="10">
    <source>
        <dbReference type="ARBA" id="ARBA00023004"/>
    </source>
</evidence>
<comment type="subunit">
    <text evidence="4">Monomer.</text>
</comment>
<dbReference type="GO" id="GO:0006782">
    <property type="term" value="P:protoporphyrinogen IX biosynthetic process"/>
    <property type="evidence" value="ECO:0007669"/>
    <property type="project" value="UniProtKB-UniPathway"/>
</dbReference>
<dbReference type="GO" id="GO:0051989">
    <property type="term" value="F:coproporphyrinogen dehydrogenase activity"/>
    <property type="evidence" value="ECO:0007669"/>
    <property type="project" value="UniProtKB-EC"/>
</dbReference>
<keyword evidence="6 15" id="KW-0963">Cytoplasm</keyword>
<dbReference type="EC" id="1.3.98.3" evidence="15"/>
<organism evidence="19 20">
    <name type="scientific">Helicobacter aurati</name>
    <dbReference type="NCBI Taxonomy" id="137778"/>
    <lineage>
        <taxon>Bacteria</taxon>
        <taxon>Pseudomonadati</taxon>
        <taxon>Campylobacterota</taxon>
        <taxon>Epsilonproteobacteria</taxon>
        <taxon>Campylobacterales</taxon>
        <taxon>Helicobacteraceae</taxon>
        <taxon>Helicobacter</taxon>
    </lineage>
</organism>
<comment type="subcellular location">
    <subcellularLocation>
        <location evidence="1 15">Cytoplasm</location>
    </subcellularLocation>
</comment>
<evidence type="ECO:0000256" key="2">
    <source>
        <dbReference type="ARBA" id="ARBA00004785"/>
    </source>
</evidence>
<comment type="similarity">
    <text evidence="3 15">Belongs to the anaerobic coproporphyrinogen-III oxidase family.</text>
</comment>
<dbReference type="RefSeq" id="WP_104763445.1">
    <property type="nucleotide sequence ID" value="NZ_FZPM01000023.1"/>
</dbReference>
<dbReference type="EMBL" id="NXLW01000010">
    <property type="protein sequence ID" value="RDU71638.1"/>
    <property type="molecule type" value="Genomic_DNA"/>
</dbReference>
<dbReference type="AlphaFoldDB" id="A0A3D8J2A3"/>
<comment type="caution">
    <text evidence="19">The sequence shown here is derived from an EMBL/GenBank/DDBJ whole genome shotgun (WGS) entry which is preliminary data.</text>
</comment>
<feature type="binding site" evidence="17">
    <location>
        <position position="84"/>
    </location>
    <ligand>
        <name>[4Fe-4S] cluster</name>
        <dbReference type="ChEBI" id="CHEBI:49883"/>
        <note>4Fe-4S-S-AdoMet</note>
    </ligand>
</feature>
<dbReference type="PANTHER" id="PTHR13932:SF6">
    <property type="entry name" value="OXYGEN-INDEPENDENT COPROPORPHYRINOGEN III OXIDASE"/>
    <property type="match status" value="1"/>
</dbReference>
<dbReference type="SMART" id="SM00729">
    <property type="entry name" value="Elp3"/>
    <property type="match status" value="1"/>
</dbReference>
<dbReference type="Gene3D" id="3.80.30.20">
    <property type="entry name" value="tm_1862 like domain"/>
    <property type="match status" value="1"/>
</dbReference>
<feature type="binding site" evidence="17">
    <location>
        <position position="91"/>
    </location>
    <ligand>
        <name>[4Fe-4S] cluster</name>
        <dbReference type="ChEBI" id="CHEBI:49883"/>
        <note>4Fe-4S-S-AdoMet</note>
    </ligand>
</feature>
<evidence type="ECO:0000256" key="16">
    <source>
        <dbReference type="PIRSR" id="PIRSR000167-1"/>
    </source>
</evidence>
<evidence type="ECO:0000256" key="12">
    <source>
        <dbReference type="ARBA" id="ARBA00023244"/>
    </source>
</evidence>
<dbReference type="CDD" id="cd01335">
    <property type="entry name" value="Radical_SAM"/>
    <property type="match status" value="1"/>
</dbReference>